<dbReference type="FunFam" id="4.10.400.10:FF:000065">
    <property type="entry name" value="Transmembrane protease serine 7"/>
    <property type="match status" value="1"/>
</dbReference>
<accession>A0A4C1VBQ5</accession>
<name>A0A4C1VBQ5_EUMVA</name>
<dbReference type="EMBL" id="BGZK01000316">
    <property type="protein sequence ID" value="GBP36291.1"/>
    <property type="molecule type" value="Genomic_DNA"/>
</dbReference>
<evidence type="ECO:0000256" key="1">
    <source>
        <dbReference type="ARBA" id="ARBA00023157"/>
    </source>
</evidence>
<dbReference type="InterPro" id="IPR036055">
    <property type="entry name" value="LDL_receptor-like_sf"/>
</dbReference>
<evidence type="ECO:0000256" key="3">
    <source>
        <dbReference type="PROSITE-ProRule" id="PRU00124"/>
    </source>
</evidence>
<feature type="disulfide bond" evidence="3">
    <location>
        <begin position="187"/>
        <end position="199"/>
    </location>
</feature>
<dbReference type="Proteomes" id="UP000299102">
    <property type="component" value="Unassembled WGS sequence"/>
</dbReference>
<evidence type="ECO:0000313" key="5">
    <source>
        <dbReference type="Proteomes" id="UP000299102"/>
    </source>
</evidence>
<dbReference type="OrthoDB" id="2019384at2759"/>
<keyword evidence="4" id="KW-0645">Protease</keyword>
<dbReference type="InterPro" id="IPR023415">
    <property type="entry name" value="LDLR_class-A_CS"/>
</dbReference>
<dbReference type="STRING" id="151549.A0A4C1VBQ5"/>
<dbReference type="GO" id="GO:0008233">
    <property type="term" value="F:peptidase activity"/>
    <property type="evidence" value="ECO:0007669"/>
    <property type="project" value="UniProtKB-KW"/>
</dbReference>
<dbReference type="PROSITE" id="PS50068">
    <property type="entry name" value="LDLRA_2"/>
    <property type="match status" value="1"/>
</dbReference>
<evidence type="ECO:0000256" key="2">
    <source>
        <dbReference type="ARBA" id="ARBA00023180"/>
    </source>
</evidence>
<organism evidence="4 5">
    <name type="scientific">Eumeta variegata</name>
    <name type="common">Bagworm moth</name>
    <name type="synonym">Eumeta japonica</name>
    <dbReference type="NCBI Taxonomy" id="151549"/>
    <lineage>
        <taxon>Eukaryota</taxon>
        <taxon>Metazoa</taxon>
        <taxon>Ecdysozoa</taxon>
        <taxon>Arthropoda</taxon>
        <taxon>Hexapoda</taxon>
        <taxon>Insecta</taxon>
        <taxon>Pterygota</taxon>
        <taxon>Neoptera</taxon>
        <taxon>Endopterygota</taxon>
        <taxon>Lepidoptera</taxon>
        <taxon>Glossata</taxon>
        <taxon>Ditrysia</taxon>
        <taxon>Tineoidea</taxon>
        <taxon>Psychidae</taxon>
        <taxon>Oiketicinae</taxon>
        <taxon>Eumeta</taxon>
    </lineage>
</organism>
<feature type="disulfide bond" evidence="3">
    <location>
        <begin position="194"/>
        <end position="212"/>
    </location>
</feature>
<evidence type="ECO:0000313" key="4">
    <source>
        <dbReference type="EMBL" id="GBP36291.1"/>
    </source>
</evidence>
<keyword evidence="1 3" id="KW-1015">Disulfide bond</keyword>
<keyword evidence="4" id="KW-0378">Hydrolase</keyword>
<dbReference type="InterPro" id="IPR002172">
    <property type="entry name" value="LDrepeatLR_classA_rpt"/>
</dbReference>
<gene>
    <name evidence="4" type="primary">modSP</name>
    <name evidence="4" type="ORF">EVAR_85540_1</name>
</gene>
<dbReference type="PROSITE" id="PS01209">
    <property type="entry name" value="LDLRA_1"/>
    <property type="match status" value="1"/>
</dbReference>
<dbReference type="Pfam" id="PF00057">
    <property type="entry name" value="Ldl_recept_a"/>
    <property type="match status" value="1"/>
</dbReference>
<comment type="caution">
    <text evidence="4">The sequence shown here is derived from an EMBL/GenBank/DDBJ whole genome shotgun (WGS) entry which is preliminary data.</text>
</comment>
<protein>
    <submittedName>
        <fullName evidence="4">Modular serine protease</fullName>
    </submittedName>
</protein>
<comment type="caution">
    <text evidence="3">Lacks conserved residue(s) required for the propagation of feature annotation.</text>
</comment>
<sequence>MLLGRGDRKRLSESQFSVALEHMRVVYLLQASASVSNEKCSIFQRKRERERKIHKGRKLERERVLVGRFRLAIVTCEEKRNFYPFLFSFPHYEVTLLPRGGTPRTIFFMRLSEIEAQDMNRCVCLSLSLSPSRSVSLALRRANCARVEGTRAFHFLCLSLLLLGGLTMPEWKGRVPLTRSHCERITCQPDQFRCTYGACVAGAAVCNGINDCADASDELQPRCFNGTDDTRSHHRVSPHFGFSFIVASEYGSLRCVGKMMDSVSMFRLIHCSTSFTNSGRSTTTTDAFFLSSPHAKGTGKEEKNPLWALRAMTPSSECCHSGMEMPSARDCPMGAFSRHLGIEGHVKLVIRTESSGKGLREAQGAHRVDDL</sequence>
<dbReference type="CDD" id="cd00112">
    <property type="entry name" value="LDLa"/>
    <property type="match status" value="1"/>
</dbReference>
<dbReference type="Gene3D" id="4.10.400.10">
    <property type="entry name" value="Low-density Lipoprotein Receptor"/>
    <property type="match status" value="1"/>
</dbReference>
<dbReference type="AlphaFoldDB" id="A0A4C1VBQ5"/>
<keyword evidence="2" id="KW-0325">Glycoprotein</keyword>
<dbReference type="SMART" id="SM00192">
    <property type="entry name" value="LDLa"/>
    <property type="match status" value="1"/>
</dbReference>
<keyword evidence="5" id="KW-1185">Reference proteome</keyword>
<dbReference type="SUPFAM" id="SSF57424">
    <property type="entry name" value="LDL receptor-like module"/>
    <property type="match status" value="1"/>
</dbReference>
<reference evidence="4 5" key="1">
    <citation type="journal article" date="2019" name="Commun. Biol.">
        <title>The bagworm genome reveals a unique fibroin gene that provides high tensile strength.</title>
        <authorList>
            <person name="Kono N."/>
            <person name="Nakamura H."/>
            <person name="Ohtoshi R."/>
            <person name="Tomita M."/>
            <person name="Numata K."/>
            <person name="Arakawa K."/>
        </authorList>
    </citation>
    <scope>NUCLEOTIDE SEQUENCE [LARGE SCALE GENOMIC DNA]</scope>
</reference>
<proteinExistence type="predicted"/>
<dbReference type="GO" id="GO:0006508">
    <property type="term" value="P:proteolysis"/>
    <property type="evidence" value="ECO:0007669"/>
    <property type="project" value="UniProtKB-KW"/>
</dbReference>